<keyword evidence="8" id="KW-0282">Flagellum</keyword>
<feature type="transmembrane region" description="Helical" evidence="7">
    <location>
        <begin position="75"/>
        <end position="95"/>
    </location>
</feature>
<comment type="similarity">
    <text evidence="2">Belongs to the FHIPEP (flagella/HR/invasion proteins export pore) family.</text>
</comment>
<evidence type="ECO:0000256" key="2">
    <source>
        <dbReference type="ARBA" id="ARBA00008835"/>
    </source>
</evidence>
<dbReference type="AlphaFoldDB" id="A0A501XER7"/>
<evidence type="ECO:0000313" key="8">
    <source>
        <dbReference type="EMBL" id="TPE59062.1"/>
    </source>
</evidence>
<dbReference type="PANTHER" id="PTHR30161:SF1">
    <property type="entry name" value="FLAGELLAR BIOSYNTHESIS PROTEIN FLHA-RELATED"/>
    <property type="match status" value="1"/>
</dbReference>
<accession>A0A501XER7</accession>
<dbReference type="InterPro" id="IPR042193">
    <property type="entry name" value="FHIPEP_3"/>
</dbReference>
<feature type="transmembrane region" description="Helical" evidence="7">
    <location>
        <begin position="207"/>
        <end position="227"/>
    </location>
</feature>
<evidence type="ECO:0000256" key="5">
    <source>
        <dbReference type="ARBA" id="ARBA00022989"/>
    </source>
</evidence>
<dbReference type="InterPro" id="IPR042194">
    <property type="entry name" value="FHIPEP_1"/>
</dbReference>
<keyword evidence="6 7" id="KW-0472">Membrane</keyword>
<keyword evidence="9" id="KW-1185">Reference proteome</keyword>
<dbReference type="Gene3D" id="3.40.50.12790">
    <property type="entry name" value="FHIPEP family, domain 4"/>
    <property type="match status" value="1"/>
</dbReference>
<organism evidence="8 9">
    <name type="scientific">Sandaracinobacter neustonicus</name>
    <dbReference type="NCBI Taxonomy" id="1715348"/>
    <lineage>
        <taxon>Bacteria</taxon>
        <taxon>Pseudomonadati</taxon>
        <taxon>Pseudomonadota</taxon>
        <taxon>Alphaproteobacteria</taxon>
        <taxon>Sphingomonadales</taxon>
        <taxon>Sphingosinicellaceae</taxon>
        <taxon>Sandaracinobacter</taxon>
    </lineage>
</organism>
<dbReference type="Gene3D" id="3.40.30.60">
    <property type="entry name" value="FHIPEP family, domain 1"/>
    <property type="match status" value="1"/>
</dbReference>
<proteinExistence type="inferred from homology"/>
<keyword evidence="4 7" id="KW-0812">Transmembrane</keyword>
<feature type="transmembrane region" description="Helical" evidence="7">
    <location>
        <begin position="44"/>
        <end position="63"/>
    </location>
</feature>
<dbReference type="GO" id="GO:0044780">
    <property type="term" value="P:bacterial-type flagellum assembly"/>
    <property type="evidence" value="ECO:0007669"/>
    <property type="project" value="TreeGrafter"/>
</dbReference>
<dbReference type="Proteomes" id="UP000319897">
    <property type="component" value="Unassembled WGS sequence"/>
</dbReference>
<name>A0A501XER7_9SPHN</name>
<dbReference type="PRINTS" id="PR00949">
    <property type="entry name" value="TYPE3IMAPROT"/>
</dbReference>
<dbReference type="RefSeq" id="WP_140929197.1">
    <property type="nucleotide sequence ID" value="NZ_VFSU01000032.1"/>
</dbReference>
<evidence type="ECO:0000256" key="6">
    <source>
        <dbReference type="ARBA" id="ARBA00023136"/>
    </source>
</evidence>
<evidence type="ECO:0000313" key="9">
    <source>
        <dbReference type="Proteomes" id="UP000319897"/>
    </source>
</evidence>
<keyword evidence="8" id="KW-0966">Cell projection</keyword>
<keyword evidence="8" id="KW-0969">Cilium</keyword>
<dbReference type="PIRSF" id="PIRSF005419">
    <property type="entry name" value="FlhA"/>
    <property type="match status" value="1"/>
</dbReference>
<feature type="transmembrane region" description="Helical" evidence="7">
    <location>
        <begin position="115"/>
        <end position="138"/>
    </location>
</feature>
<dbReference type="GO" id="GO:0009306">
    <property type="term" value="P:protein secretion"/>
    <property type="evidence" value="ECO:0007669"/>
    <property type="project" value="InterPro"/>
</dbReference>
<dbReference type="OrthoDB" id="9759185at2"/>
<feature type="transmembrane region" description="Helical" evidence="7">
    <location>
        <begin position="239"/>
        <end position="267"/>
    </location>
</feature>
<dbReference type="PROSITE" id="PS00994">
    <property type="entry name" value="FHIPEP"/>
    <property type="match status" value="1"/>
</dbReference>
<evidence type="ECO:0000256" key="1">
    <source>
        <dbReference type="ARBA" id="ARBA00004651"/>
    </source>
</evidence>
<dbReference type="EMBL" id="VFSU01000032">
    <property type="protein sequence ID" value="TPE59062.1"/>
    <property type="molecule type" value="Genomic_DNA"/>
</dbReference>
<feature type="transmembrane region" description="Helical" evidence="7">
    <location>
        <begin position="20"/>
        <end position="38"/>
    </location>
</feature>
<sequence length="700" mass="73101">MPALISRLSLSTLPFASGRALLPVAMLAIVLLMVVPISSWMLDIFFIGNILLSLLMLMLVLEAKRPLDFSTFPTLLLVATLFRLALNVASTRVVLVHGHEGPAAAGHVIEAFGHALIGGNFVVGLMVFVILMIVNLSVIAKGAGRVSEVSARFTLDALPGKQMAIDADLSAGMLTPDEARARRADVAAEADFYGSMDGASKFVKGDAVAGILILLVNIFGGLAIGMLSHGLSFGEAADAYIILSIGDALVAQVPALLLSIGAAILVTRSADDHGLSSQLGRQVASASAWWPTAGVLGAMALVPGLPAMLLAPAAALAGTVAWRLRKRPEPVVEPIANAAPPAQLDWAEVTDSAPILIEIGYGLIPLVDAEGPLMTRITGIRRQLSQELGFVLPMARVRDNLGLAPQSYRISIAEELAGEGEAWPADLLALEAEAVTGEIPGRAVRDPAFGMTARWIDPSMEPQALDAGYTVVDSATVVGTHIYKLLKEHAHILFTQDDMQGLLDALGNRQPQLAASLSPRTVPLALTTQVAQSLLEEGVSLKGFPRIAAALSQHVGSVQDPALLVEAVRGRIGGLILSGIAPGGGALKLIALAPELESLLVAAHRAAPASDFPFEPGLGNRIMEAVLSAAGPLVAAGTPVILVTQPGPRRALWRLLRPHILIPVLGFPELQDHRAVEVVAVVSGDLANNPAPKPATMEPA</sequence>
<dbReference type="InterPro" id="IPR025505">
    <property type="entry name" value="FHIPEP_CS"/>
</dbReference>
<dbReference type="Pfam" id="PF00771">
    <property type="entry name" value="FHIPEP"/>
    <property type="match status" value="1"/>
</dbReference>
<comment type="caution">
    <text evidence="8">The sequence shown here is derived from an EMBL/GenBank/DDBJ whole genome shotgun (WGS) entry which is preliminary data.</text>
</comment>
<dbReference type="PANTHER" id="PTHR30161">
    <property type="entry name" value="FLAGELLAR EXPORT PROTEIN, MEMBRANE FLHA SUBUNIT-RELATED"/>
    <property type="match status" value="1"/>
</dbReference>
<dbReference type="InterPro" id="IPR042196">
    <property type="entry name" value="FHIPEP_4"/>
</dbReference>
<protein>
    <submittedName>
        <fullName evidence="8">Flagellar biosynthesis protein FlhA</fullName>
    </submittedName>
</protein>
<evidence type="ECO:0000256" key="7">
    <source>
        <dbReference type="SAM" id="Phobius"/>
    </source>
</evidence>
<evidence type="ECO:0000256" key="4">
    <source>
        <dbReference type="ARBA" id="ARBA00022692"/>
    </source>
</evidence>
<evidence type="ECO:0000256" key="3">
    <source>
        <dbReference type="ARBA" id="ARBA00022475"/>
    </source>
</evidence>
<keyword evidence="5 7" id="KW-1133">Transmembrane helix</keyword>
<comment type="subcellular location">
    <subcellularLocation>
        <location evidence="1">Cell membrane</location>
        <topology evidence="1">Multi-pass membrane protein</topology>
    </subcellularLocation>
</comment>
<gene>
    <name evidence="8" type="ORF">FJQ54_14790</name>
</gene>
<feature type="transmembrane region" description="Helical" evidence="7">
    <location>
        <begin position="279"/>
        <end position="301"/>
    </location>
</feature>
<reference evidence="8 9" key="1">
    <citation type="submission" date="2019-06" db="EMBL/GenBank/DDBJ databases">
        <authorList>
            <person name="Lee I."/>
            <person name="Jang G.I."/>
            <person name="Hwang C.Y."/>
        </authorList>
    </citation>
    <scope>NUCLEOTIDE SEQUENCE [LARGE SCALE GENOMIC DNA]</scope>
    <source>
        <strain evidence="8 9">PAMC 28131</strain>
    </source>
</reference>
<dbReference type="InterPro" id="IPR001712">
    <property type="entry name" value="T3SS_FHIPEP"/>
</dbReference>
<keyword evidence="3" id="KW-1003">Cell membrane</keyword>
<dbReference type="Gene3D" id="1.10.8.540">
    <property type="entry name" value="FHIPEP family, domain 3"/>
    <property type="match status" value="1"/>
</dbReference>
<dbReference type="GO" id="GO:0005886">
    <property type="term" value="C:plasma membrane"/>
    <property type="evidence" value="ECO:0007669"/>
    <property type="project" value="UniProtKB-SubCell"/>
</dbReference>